<comment type="caution">
    <text evidence="3">The sequence shown here is derived from an EMBL/GenBank/DDBJ whole genome shotgun (WGS) entry which is preliminary data.</text>
</comment>
<dbReference type="Pfam" id="PF13086">
    <property type="entry name" value="AAA_11"/>
    <property type="match status" value="1"/>
</dbReference>
<dbReference type="InterPro" id="IPR045055">
    <property type="entry name" value="DNA2/NAM7-like"/>
</dbReference>
<reference evidence="3" key="1">
    <citation type="journal article" date="2023" name="Insect Mol. Biol.">
        <title>Genome sequencing provides insights into the evolution of gene families encoding plant cell wall-degrading enzymes in longhorned beetles.</title>
        <authorList>
            <person name="Shin N.R."/>
            <person name="Okamura Y."/>
            <person name="Kirsch R."/>
            <person name="Pauchet Y."/>
        </authorList>
    </citation>
    <scope>NUCLEOTIDE SEQUENCE</scope>
    <source>
        <strain evidence="3">MMC_N1</strain>
    </source>
</reference>
<name>A0ABQ9J925_9CUCU</name>
<dbReference type="EMBL" id="JAPWTJ010000961">
    <property type="protein sequence ID" value="KAJ8974613.1"/>
    <property type="molecule type" value="Genomic_DNA"/>
</dbReference>
<dbReference type="CDD" id="cd18808">
    <property type="entry name" value="SF1_C_Upf1"/>
    <property type="match status" value="1"/>
</dbReference>
<protein>
    <recommendedName>
        <fullName evidence="5">NFX1-type zinc finger-containing protein 1</fullName>
    </recommendedName>
</protein>
<dbReference type="InterPro" id="IPR027417">
    <property type="entry name" value="P-loop_NTPase"/>
</dbReference>
<sequence length="461" mass="52554">MFPFSPVGKEYKMLSTINAHIASTIKLLDDKRRKDIHLGRADLMRKPIYKTFERLSSENTLHLMKQMKVIGVTTTRAASMYSDLEELKCPIVIIEEAAEVLESHNISVLTPHCQQLLLIGDHQQLKPMTSDYNMQKTYDLGISLFERMVNNDMRCYTLNVQHRMRPELCSLITPTIYPILINHASTKQYPSISGIGKDLYFVDHDHAEEDAEEASKKNKFEVEFLIQLAIYLLNNNYQPEEITILATYLGQVKALLRERQNIPNELLKKINITSVDNFQGEENKIILLSLVRNNQQSKIGFLAMENRVCVALSRAKEGLYIIGNMRQLSAKSKVWKSIKASLETQNAIGKHLPLTCKLHNKTTLLIHPSQFKRVKTGNCELPCNVSLKCGHMCTRRCHRLGTHDSSQCSVLSRMPHGILTELLLETVRSSGIIADYEYSNPSRYQPTPLQPANNWSCINSL</sequence>
<dbReference type="Pfam" id="PF13087">
    <property type="entry name" value="AAA_12"/>
    <property type="match status" value="1"/>
</dbReference>
<evidence type="ECO:0000259" key="2">
    <source>
        <dbReference type="Pfam" id="PF13087"/>
    </source>
</evidence>
<feature type="domain" description="DNA2/NAM7 helicase-like C-terminal" evidence="2">
    <location>
        <begin position="141"/>
        <end position="325"/>
    </location>
</feature>
<dbReference type="InterPro" id="IPR047187">
    <property type="entry name" value="SF1_C_Upf1"/>
</dbReference>
<dbReference type="InterPro" id="IPR041677">
    <property type="entry name" value="DNA2/NAM7_AAA_11"/>
</dbReference>
<organism evidence="3 4">
    <name type="scientific">Molorchus minor</name>
    <dbReference type="NCBI Taxonomy" id="1323400"/>
    <lineage>
        <taxon>Eukaryota</taxon>
        <taxon>Metazoa</taxon>
        <taxon>Ecdysozoa</taxon>
        <taxon>Arthropoda</taxon>
        <taxon>Hexapoda</taxon>
        <taxon>Insecta</taxon>
        <taxon>Pterygota</taxon>
        <taxon>Neoptera</taxon>
        <taxon>Endopterygota</taxon>
        <taxon>Coleoptera</taxon>
        <taxon>Polyphaga</taxon>
        <taxon>Cucujiformia</taxon>
        <taxon>Chrysomeloidea</taxon>
        <taxon>Cerambycidae</taxon>
        <taxon>Lamiinae</taxon>
        <taxon>Monochamini</taxon>
        <taxon>Molorchus</taxon>
    </lineage>
</organism>
<proteinExistence type="predicted"/>
<feature type="domain" description="DNA2/NAM7 helicase helicase" evidence="1">
    <location>
        <begin position="41"/>
        <end position="129"/>
    </location>
</feature>
<dbReference type="Gene3D" id="3.40.50.300">
    <property type="entry name" value="P-loop containing nucleotide triphosphate hydrolases"/>
    <property type="match status" value="2"/>
</dbReference>
<dbReference type="InterPro" id="IPR041679">
    <property type="entry name" value="DNA2/NAM7-like_C"/>
</dbReference>
<keyword evidence="4" id="KW-1185">Reference proteome</keyword>
<evidence type="ECO:0000313" key="3">
    <source>
        <dbReference type="EMBL" id="KAJ8974613.1"/>
    </source>
</evidence>
<gene>
    <name evidence="3" type="ORF">NQ317_019358</name>
</gene>
<dbReference type="Proteomes" id="UP001162164">
    <property type="component" value="Unassembled WGS sequence"/>
</dbReference>
<evidence type="ECO:0008006" key="5">
    <source>
        <dbReference type="Google" id="ProtNLM"/>
    </source>
</evidence>
<dbReference type="PANTHER" id="PTHR10887">
    <property type="entry name" value="DNA2/NAM7 HELICASE FAMILY"/>
    <property type="match status" value="1"/>
</dbReference>
<evidence type="ECO:0000259" key="1">
    <source>
        <dbReference type="Pfam" id="PF13086"/>
    </source>
</evidence>
<accession>A0ABQ9J925</accession>
<evidence type="ECO:0000313" key="4">
    <source>
        <dbReference type="Proteomes" id="UP001162164"/>
    </source>
</evidence>
<dbReference type="PANTHER" id="PTHR10887:SF341">
    <property type="entry name" value="NFX1-TYPE ZINC FINGER-CONTAINING PROTEIN 1"/>
    <property type="match status" value="1"/>
</dbReference>
<dbReference type="SUPFAM" id="SSF52540">
    <property type="entry name" value="P-loop containing nucleoside triphosphate hydrolases"/>
    <property type="match status" value="1"/>
</dbReference>